<dbReference type="PANTHER" id="PTHR37841:SF1">
    <property type="entry name" value="DUF3298 DOMAIN-CONTAINING PROTEIN"/>
    <property type="match status" value="1"/>
</dbReference>
<dbReference type="RefSeq" id="WP_127122836.1">
    <property type="nucleotide sequence ID" value="NZ_BHXQ01000004.1"/>
</dbReference>
<organism evidence="1 2">
    <name type="scientific">Chryseotalea sanaruensis</name>
    <dbReference type="NCBI Taxonomy" id="2482724"/>
    <lineage>
        <taxon>Bacteria</taxon>
        <taxon>Pseudomonadati</taxon>
        <taxon>Bacteroidota</taxon>
        <taxon>Cytophagia</taxon>
        <taxon>Cytophagales</taxon>
        <taxon>Chryseotaleaceae</taxon>
        <taxon>Chryseotalea</taxon>
    </lineage>
</organism>
<accession>A0A401UBC8</accession>
<name>A0A401UBC8_9BACT</name>
<dbReference type="Pfam" id="PF14903">
    <property type="entry name" value="WG_beta_rep"/>
    <property type="match status" value="3"/>
</dbReference>
<dbReference type="PANTHER" id="PTHR37841">
    <property type="entry name" value="GLR2918 PROTEIN"/>
    <property type="match status" value="1"/>
</dbReference>
<evidence type="ECO:0000313" key="2">
    <source>
        <dbReference type="Proteomes" id="UP000288227"/>
    </source>
</evidence>
<evidence type="ECO:0000313" key="1">
    <source>
        <dbReference type="EMBL" id="GCC52191.1"/>
    </source>
</evidence>
<dbReference type="EMBL" id="BHXQ01000004">
    <property type="protein sequence ID" value="GCC52191.1"/>
    <property type="molecule type" value="Genomic_DNA"/>
</dbReference>
<dbReference type="InterPro" id="IPR032774">
    <property type="entry name" value="WG_beta_rep"/>
</dbReference>
<dbReference type="Proteomes" id="UP000288227">
    <property type="component" value="Unassembled WGS sequence"/>
</dbReference>
<dbReference type="AlphaFoldDB" id="A0A401UBC8"/>
<keyword evidence="2" id="KW-1185">Reference proteome</keyword>
<reference evidence="1 2" key="1">
    <citation type="submission" date="2018-11" db="EMBL/GenBank/DDBJ databases">
        <title>Chryseotalea sanarue gen. nov., sp., nov., a member of the family Cytophagaceae, isolated from a brackish lake in Hamamatsu Japan.</title>
        <authorList>
            <person name="Maejima Y."/>
            <person name="Iino T."/>
            <person name="Muraguchi Y."/>
            <person name="Fukuda K."/>
            <person name="Ohkuma M."/>
            <person name="Moriuchi R."/>
            <person name="Dohra H."/>
            <person name="Kimbara K."/>
            <person name="Shintani M."/>
        </authorList>
    </citation>
    <scope>NUCLEOTIDE SEQUENCE [LARGE SCALE GENOMIC DNA]</scope>
    <source>
        <strain evidence="1 2">Ys</strain>
    </source>
</reference>
<protein>
    <submittedName>
        <fullName evidence="1">Membrane protein</fullName>
    </submittedName>
</protein>
<gene>
    <name evidence="1" type="ORF">SanaruYs_24270</name>
</gene>
<proteinExistence type="predicted"/>
<dbReference type="OrthoDB" id="2485468at2"/>
<comment type="caution">
    <text evidence="1">The sequence shown here is derived from an EMBL/GenBank/DDBJ whole genome shotgun (WGS) entry which is preliminary data.</text>
</comment>
<sequence length="659" mass="74876">MIRLIFLFISLLGFIQSVAQEARLYQENQKWGLLSPEKEPITKAIYDQIIPGIPYSIVKKYDPTTARYAAGCINAAGEFVIPMNYTDLRLEGMRLIACQKNGGGFVYGVISLNNELVIPIVYKSIQSLGTLRFAAENASGKFALFTENGKALTNFDIDKIADFQRGVSIFEQQGLLGLLNRNGEVIAEAKYNSFEVNERGEILGLLPNEWEWVDATDGKIKQTLPADKVIPLDNESLLIKNRKGTALFSKDLKQLTDFYKNLHQSDLHEFFIARNSKAGLINENGKIILPLTFDSVIVDKRFVFASNQNNWQIYSLEGKRLSERSYQQIDNRNELVHVKRKSFWGALKENGKELIACVYDSILDSNATHLSIKFKGGYGIIDSQEQWLVSPQNFPLMLVNQERYIVKDGALLTLKDFNHLVYYFTNNPITITHEGLLEKTSIGELWQVTFTGIVTKLQQVGTNQVSEVEEEHEGYRAIRKDGKWGFVDALGRLRIPNRYDKVQYFAEGLAPFSLRSKWGFLNKEDEIIIHPTYEDAKPFVNGFSVVMLKKKYGLINKNNELVLPCRYDAVHQLESGSFELVNNGLVGLADKTANIIYDPKYTSQQFFNNRIIVQRQGKFGVLDLNGADIIPTMHDAITINQKNQYLILKLGKKELIEVF</sequence>